<dbReference type="eggNOG" id="COG2205">
    <property type="taxonomic scope" value="Bacteria"/>
</dbReference>
<dbReference type="InterPro" id="IPR005467">
    <property type="entry name" value="His_kinase_dom"/>
</dbReference>
<comment type="caution">
    <text evidence="10">The sequence shown here is derived from an EMBL/GenBank/DDBJ whole genome shotgun (WGS) entry which is preliminary data.</text>
</comment>
<dbReference type="STRING" id="765913.ThidrDRAFT_3744"/>
<dbReference type="PROSITE" id="PS50109">
    <property type="entry name" value="HIS_KIN"/>
    <property type="match status" value="1"/>
</dbReference>
<dbReference type="Pfam" id="PF13426">
    <property type="entry name" value="PAS_9"/>
    <property type="match status" value="1"/>
</dbReference>
<evidence type="ECO:0000256" key="5">
    <source>
        <dbReference type="SAM" id="Coils"/>
    </source>
</evidence>
<dbReference type="CDD" id="cd00082">
    <property type="entry name" value="HisKA"/>
    <property type="match status" value="1"/>
</dbReference>
<dbReference type="RefSeq" id="WP_007042457.1">
    <property type="nucleotide sequence ID" value="NZ_AFWT01000037.1"/>
</dbReference>
<dbReference type="PATRIC" id="fig|765913.3.peg.3810"/>
<feature type="domain" description="PAC" evidence="9">
    <location>
        <begin position="312"/>
        <end position="362"/>
    </location>
</feature>
<keyword evidence="5" id="KW-0175">Coiled coil</keyword>
<dbReference type="SMART" id="SM00091">
    <property type="entry name" value="PAS"/>
    <property type="match status" value="2"/>
</dbReference>
<dbReference type="OrthoDB" id="5290456at2"/>
<feature type="domain" description="PAS" evidence="8">
    <location>
        <begin position="374"/>
        <end position="428"/>
    </location>
</feature>
<keyword evidence="10" id="KW-0418">Kinase</keyword>
<dbReference type="CDD" id="cd13706">
    <property type="entry name" value="PBP2_HisK_like_1"/>
    <property type="match status" value="1"/>
</dbReference>
<evidence type="ECO:0000259" key="8">
    <source>
        <dbReference type="PROSITE" id="PS50112"/>
    </source>
</evidence>
<evidence type="ECO:0000256" key="4">
    <source>
        <dbReference type="ARBA" id="ARBA00023012"/>
    </source>
</evidence>
<dbReference type="Pfam" id="PF02518">
    <property type="entry name" value="HATPase_c"/>
    <property type="match status" value="1"/>
</dbReference>
<feature type="domain" description="Histidine kinase" evidence="7">
    <location>
        <begin position="526"/>
        <end position="746"/>
    </location>
</feature>
<dbReference type="PROSITE" id="PS50112">
    <property type="entry name" value="PAS"/>
    <property type="match status" value="2"/>
</dbReference>
<protein>
    <recommendedName>
        <fullName evidence="2">histidine kinase</fullName>
        <ecNumber evidence="2">2.7.13.3</ecNumber>
    </recommendedName>
</protein>
<reference evidence="10 11" key="1">
    <citation type="submission" date="2011-06" db="EMBL/GenBank/DDBJ databases">
        <title>The draft genome of Thiorhodococcus drewsii AZ1.</title>
        <authorList>
            <consortium name="US DOE Joint Genome Institute (JGI-PGF)"/>
            <person name="Lucas S."/>
            <person name="Han J."/>
            <person name="Lapidus A."/>
            <person name="Cheng J.-F."/>
            <person name="Goodwin L."/>
            <person name="Pitluck S."/>
            <person name="Peters L."/>
            <person name="Land M.L."/>
            <person name="Hauser L."/>
            <person name="Vogl K."/>
            <person name="Liu Z."/>
            <person name="Imhoff J."/>
            <person name="Thiel V."/>
            <person name="Frigaard N.-U."/>
            <person name="Bryant D.A."/>
            <person name="Woyke T.J."/>
        </authorList>
    </citation>
    <scope>NUCLEOTIDE SEQUENCE [LARGE SCALE GENOMIC DNA]</scope>
    <source>
        <strain evidence="10 11">AZ1</strain>
    </source>
</reference>
<dbReference type="eggNOG" id="COG0834">
    <property type="taxonomic scope" value="Bacteria"/>
</dbReference>
<dbReference type="SUPFAM" id="SSF55874">
    <property type="entry name" value="ATPase domain of HSP90 chaperone/DNA topoisomerase II/histidine kinase"/>
    <property type="match status" value="1"/>
</dbReference>
<organism evidence="10 11">
    <name type="scientific">Thiorhodococcus drewsii AZ1</name>
    <dbReference type="NCBI Taxonomy" id="765913"/>
    <lineage>
        <taxon>Bacteria</taxon>
        <taxon>Pseudomonadati</taxon>
        <taxon>Pseudomonadota</taxon>
        <taxon>Gammaproteobacteria</taxon>
        <taxon>Chromatiales</taxon>
        <taxon>Chromatiaceae</taxon>
        <taxon>Thiorhodococcus</taxon>
    </lineage>
</organism>
<dbReference type="InterPro" id="IPR003661">
    <property type="entry name" value="HisK_dim/P_dom"/>
</dbReference>
<dbReference type="Gene3D" id="3.40.190.10">
    <property type="entry name" value="Periplasmic binding protein-like II"/>
    <property type="match status" value="2"/>
</dbReference>
<dbReference type="SMART" id="SM00387">
    <property type="entry name" value="HATPase_c"/>
    <property type="match status" value="1"/>
</dbReference>
<dbReference type="InterPro" id="IPR035965">
    <property type="entry name" value="PAS-like_dom_sf"/>
</dbReference>
<dbReference type="GO" id="GO:0000155">
    <property type="term" value="F:phosphorelay sensor kinase activity"/>
    <property type="evidence" value="ECO:0007669"/>
    <property type="project" value="InterPro"/>
</dbReference>
<keyword evidence="6" id="KW-1133">Transmembrane helix</keyword>
<accession>G2E631</accession>
<dbReference type="InterPro" id="IPR036890">
    <property type="entry name" value="HATPase_C_sf"/>
</dbReference>
<dbReference type="InterPro" id="IPR001638">
    <property type="entry name" value="Solute-binding_3/MltF_N"/>
</dbReference>
<feature type="transmembrane region" description="Helical" evidence="6">
    <location>
        <begin position="190"/>
        <end position="210"/>
    </location>
</feature>
<dbReference type="NCBIfam" id="TIGR00229">
    <property type="entry name" value="sensory_box"/>
    <property type="match status" value="2"/>
</dbReference>
<keyword evidence="6" id="KW-0472">Membrane</keyword>
<keyword evidence="3" id="KW-0597">Phosphoprotein</keyword>
<dbReference type="PROSITE" id="PS50113">
    <property type="entry name" value="PAC"/>
    <property type="match status" value="1"/>
</dbReference>
<proteinExistence type="predicted"/>
<dbReference type="AlphaFoldDB" id="G2E631"/>
<dbReference type="Gene3D" id="3.30.450.20">
    <property type="entry name" value="PAS domain"/>
    <property type="match status" value="2"/>
</dbReference>
<dbReference type="eggNOG" id="COG2202">
    <property type="taxonomic scope" value="Bacteria"/>
</dbReference>
<dbReference type="SUPFAM" id="SSF55785">
    <property type="entry name" value="PYP-like sensor domain (PAS domain)"/>
    <property type="match status" value="2"/>
</dbReference>
<dbReference type="PANTHER" id="PTHR45339">
    <property type="entry name" value="HYBRID SIGNAL TRANSDUCTION HISTIDINE KINASE J"/>
    <property type="match status" value="1"/>
</dbReference>
<dbReference type="Pfam" id="PF00512">
    <property type="entry name" value="HisKA"/>
    <property type="match status" value="1"/>
</dbReference>
<dbReference type="SUPFAM" id="SSF53850">
    <property type="entry name" value="Periplasmic binding protein-like II"/>
    <property type="match status" value="1"/>
</dbReference>
<dbReference type="InterPro" id="IPR036097">
    <property type="entry name" value="HisK_dim/P_sf"/>
</dbReference>
<keyword evidence="6" id="KW-0812">Transmembrane</keyword>
<dbReference type="SMART" id="SM00388">
    <property type="entry name" value="HisKA"/>
    <property type="match status" value="1"/>
</dbReference>
<dbReference type="InterPro" id="IPR003594">
    <property type="entry name" value="HATPase_dom"/>
</dbReference>
<dbReference type="SUPFAM" id="SSF47384">
    <property type="entry name" value="Homodimeric domain of signal transducing histidine kinase"/>
    <property type="match status" value="1"/>
</dbReference>
<feature type="domain" description="PAS" evidence="8">
    <location>
        <begin position="263"/>
        <end position="293"/>
    </location>
</feature>
<dbReference type="InterPro" id="IPR000700">
    <property type="entry name" value="PAS-assoc_C"/>
</dbReference>
<dbReference type="Pfam" id="PF00497">
    <property type="entry name" value="SBP_bac_3"/>
    <property type="match status" value="1"/>
</dbReference>
<evidence type="ECO:0000313" key="11">
    <source>
        <dbReference type="Proteomes" id="UP000004200"/>
    </source>
</evidence>
<dbReference type="InterPro" id="IPR000014">
    <property type="entry name" value="PAS"/>
</dbReference>
<dbReference type="Proteomes" id="UP000004200">
    <property type="component" value="Unassembled WGS sequence"/>
</dbReference>
<dbReference type="EMBL" id="AFWT01000037">
    <property type="protein sequence ID" value="EGV28448.1"/>
    <property type="molecule type" value="Genomic_DNA"/>
</dbReference>
<comment type="catalytic activity">
    <reaction evidence="1">
        <text>ATP + protein L-histidine = ADP + protein N-phospho-L-histidine.</text>
        <dbReference type="EC" id="2.7.13.3"/>
    </reaction>
</comment>
<dbReference type="Pfam" id="PF08447">
    <property type="entry name" value="PAS_3"/>
    <property type="match status" value="1"/>
</dbReference>
<evidence type="ECO:0000256" key="6">
    <source>
        <dbReference type="SAM" id="Phobius"/>
    </source>
</evidence>
<dbReference type="InterPro" id="IPR004358">
    <property type="entry name" value="Sig_transdc_His_kin-like_C"/>
</dbReference>
<gene>
    <name evidence="10" type="ORF">ThidrDRAFT_3744</name>
</gene>
<dbReference type="FunFam" id="3.30.565.10:FF:000010">
    <property type="entry name" value="Sensor histidine kinase RcsC"/>
    <property type="match status" value="1"/>
</dbReference>
<keyword evidence="4" id="KW-0902">Two-component regulatory system</keyword>
<dbReference type="Gene3D" id="1.10.287.130">
    <property type="match status" value="1"/>
</dbReference>
<evidence type="ECO:0000259" key="9">
    <source>
        <dbReference type="PROSITE" id="PS50113"/>
    </source>
</evidence>
<name>G2E631_9GAMM</name>
<dbReference type="PANTHER" id="PTHR45339:SF1">
    <property type="entry name" value="HYBRID SIGNAL TRANSDUCTION HISTIDINE KINASE J"/>
    <property type="match status" value="1"/>
</dbReference>
<dbReference type="Gene3D" id="3.30.565.10">
    <property type="entry name" value="Histidine kinase-like ATPase, C-terminal domain"/>
    <property type="match status" value="1"/>
</dbReference>
<evidence type="ECO:0000256" key="2">
    <source>
        <dbReference type="ARBA" id="ARBA00012438"/>
    </source>
</evidence>
<sequence length="765" mass="84951">MQVELKATKWDEAQRILLRGDADVIENIFETPQRQPLYDFSRPYADLPVAIYRDVSIGGLTNLGSLRGFQVGVMEGDACIERLQSAGIDTLVYYGNYTKLIQGAKAQDIKVFCLDEYPANFYLYRLGAHRQFVKAFALYQGQFHRAVRKGDLETLRLVEQGMDAISASEMETLRRKWLTQPADYERYVRYALEAAAAVALVLALMGLWVWSLRRAVAARTAERRQAEQALVERELQLRSLGDNLPHGFIYHYQVIHGRPAFRYLSAGVAPILGYTPEQLLADAGLVFALVSPEARAEYAAAEAASAESLCDFSCLLPFDRPDGQRRWLLARSRPRRIADGVVWEGVALDVTEQREAEAELDRYRQELESLVAQRTADLEQINEQLAHTQFAMDRAGIGIAWNHAETGQFLYANDELCRQLGYPREELLQLTISDVNPRFPPQQVRQASADLRTGSGVARVETLHQRKDRSVHPVEVTVYLHHAAEAEWFIAFIEDITARKAAAAELIMARDAAEAANRAKSAFLANMSHEIRTPLNAISGMAYLIRSAGVSARQATWLDTLDRSTRHLLEIISAILDLSKIEAGRLALESVAVRIEEVVAEVAQMIAPQAEAKQLRVATRVEPSPALLAGDPTRLQQALLNYADNAVKFTNEGTVTLRARVLERDAERVMVRFEVTDTGIGIQPEVLGRLFSDFEQADNSTTREFGGTGLGLAITRRLAQLMDGEAGASSVPGVGSTFWFTVHLGVAITSLPEVSDGPSEPTSSR</sequence>
<dbReference type="InterPro" id="IPR013655">
    <property type="entry name" value="PAS_fold_3"/>
</dbReference>
<evidence type="ECO:0000259" key="7">
    <source>
        <dbReference type="PROSITE" id="PS50109"/>
    </source>
</evidence>
<evidence type="ECO:0000313" key="10">
    <source>
        <dbReference type="EMBL" id="EGV28448.1"/>
    </source>
</evidence>
<evidence type="ECO:0000256" key="1">
    <source>
        <dbReference type="ARBA" id="ARBA00000085"/>
    </source>
</evidence>
<feature type="coiled-coil region" evidence="5">
    <location>
        <begin position="353"/>
        <end position="384"/>
    </location>
</feature>
<dbReference type="PRINTS" id="PR00344">
    <property type="entry name" value="BCTRLSENSOR"/>
</dbReference>
<evidence type="ECO:0000256" key="3">
    <source>
        <dbReference type="ARBA" id="ARBA00022553"/>
    </source>
</evidence>
<dbReference type="CDD" id="cd00130">
    <property type="entry name" value="PAS"/>
    <property type="match status" value="1"/>
</dbReference>
<keyword evidence="11" id="KW-1185">Reference proteome</keyword>
<dbReference type="CDD" id="cd16922">
    <property type="entry name" value="HATPase_EvgS-ArcB-TorS-like"/>
    <property type="match status" value="1"/>
</dbReference>
<dbReference type="EC" id="2.7.13.3" evidence="2"/>
<keyword evidence="10" id="KW-0808">Transferase</keyword>